<dbReference type="InterPro" id="IPR001853">
    <property type="entry name" value="DSBA-like_thioredoxin_dom"/>
</dbReference>
<dbReference type="SUPFAM" id="SSF52833">
    <property type="entry name" value="Thioredoxin-like"/>
    <property type="match status" value="1"/>
</dbReference>
<dbReference type="RefSeq" id="WP_239693426.1">
    <property type="nucleotide sequence ID" value="NZ_JBHSYQ010000006.1"/>
</dbReference>
<reference evidence="3" key="1">
    <citation type="journal article" date="2019" name="Int. J. Syst. Evol. Microbiol.">
        <title>The Global Catalogue of Microorganisms (GCM) 10K type strain sequencing project: providing services to taxonomists for standard genome sequencing and annotation.</title>
        <authorList>
            <consortium name="The Broad Institute Genomics Platform"/>
            <consortium name="The Broad Institute Genome Sequencing Center for Infectious Disease"/>
            <person name="Wu L."/>
            <person name="Ma J."/>
        </authorList>
    </citation>
    <scope>NUCLEOTIDE SEQUENCE [LARGE SCALE GENOMIC DNA]</scope>
    <source>
        <strain evidence="3">CGMCC 4.7393</strain>
    </source>
</reference>
<dbReference type="Proteomes" id="UP001596405">
    <property type="component" value="Unassembled WGS sequence"/>
</dbReference>
<evidence type="ECO:0000259" key="1">
    <source>
        <dbReference type="Pfam" id="PF01323"/>
    </source>
</evidence>
<organism evidence="2 3">
    <name type="scientific">Rufibacter roseus</name>
    <dbReference type="NCBI Taxonomy" id="1567108"/>
    <lineage>
        <taxon>Bacteria</taxon>
        <taxon>Pseudomonadati</taxon>
        <taxon>Bacteroidota</taxon>
        <taxon>Cytophagia</taxon>
        <taxon>Cytophagales</taxon>
        <taxon>Hymenobacteraceae</taxon>
        <taxon>Rufibacter</taxon>
    </lineage>
</organism>
<dbReference type="Pfam" id="PF01323">
    <property type="entry name" value="DSBA"/>
    <property type="match status" value="1"/>
</dbReference>
<proteinExistence type="predicted"/>
<keyword evidence="3" id="KW-1185">Reference proteome</keyword>
<dbReference type="Gene3D" id="3.40.30.10">
    <property type="entry name" value="Glutaredoxin"/>
    <property type="match status" value="1"/>
</dbReference>
<dbReference type="Gene3D" id="1.10.472.60">
    <property type="entry name" value="putative protein disulfide isomerase domain"/>
    <property type="match status" value="1"/>
</dbReference>
<evidence type="ECO:0000313" key="3">
    <source>
        <dbReference type="Proteomes" id="UP001596405"/>
    </source>
</evidence>
<feature type="domain" description="DSBA-like thioredoxin" evidence="1">
    <location>
        <begin position="16"/>
        <end position="187"/>
    </location>
</feature>
<dbReference type="EMBL" id="JBHSYQ010000006">
    <property type="protein sequence ID" value="MFC6998738.1"/>
    <property type="molecule type" value="Genomic_DNA"/>
</dbReference>
<gene>
    <name evidence="2" type="ORF">ACFQHR_13970</name>
</gene>
<evidence type="ECO:0000313" key="2">
    <source>
        <dbReference type="EMBL" id="MFC6998738.1"/>
    </source>
</evidence>
<comment type="caution">
    <text evidence="2">The sequence shown here is derived from an EMBL/GenBank/DDBJ whole genome shotgun (WGS) entry which is preliminary data.</text>
</comment>
<protein>
    <submittedName>
        <fullName evidence="2">DsbA family protein</fullName>
    </submittedName>
</protein>
<dbReference type="InterPro" id="IPR036249">
    <property type="entry name" value="Thioredoxin-like_sf"/>
</dbReference>
<accession>A0ABW2DQS8</accession>
<dbReference type="CDD" id="cd03025">
    <property type="entry name" value="DsbA_FrnE_like"/>
    <property type="match status" value="1"/>
</dbReference>
<sequence length="216" mass="24966">MEPMQNLPDNPKLLYVTDPMCAWCYGFTPIIRRLRALWYGRLSVQVLVGGLRPYAQEPLTSEESDKLAVSWHRAQEKSHLPFDYSFFLKKEIYYDTEPACRALLTVRNLRPNLTLEVLRALHSAFYADGLDISNPQVLVQVVKPFGISENLFLALFETEEIYRQTEQEFQFVENLGVTTLPSVYLEHPAGPRLISRGFSQLPDLEEHLLQAFQIPY</sequence>
<name>A0ABW2DQS8_9BACT</name>